<evidence type="ECO:0000313" key="2">
    <source>
        <dbReference type="Proteomes" id="UP001225134"/>
    </source>
</evidence>
<evidence type="ECO:0000313" key="1">
    <source>
        <dbReference type="EMBL" id="MDK9580894.1"/>
    </source>
</evidence>
<name>A0ABT7HK36_9FUSO</name>
<dbReference type="RefSeq" id="WP_285153143.1">
    <property type="nucleotide sequence ID" value="NZ_JASSPP010000008.1"/>
</dbReference>
<dbReference type="EMBL" id="JASSPP010000008">
    <property type="protein sequence ID" value="MDK9580894.1"/>
    <property type="molecule type" value="Genomic_DNA"/>
</dbReference>
<sequence length="575" mass="67194">MLKFLINNENNLTKDLKLTNNFQYYLDDFWIKKNYSKDGTIKEEVKTEYLEDDGTKQALGNTIFSTNISGKVKNTEIDSKIEYKANQFHRFDKDEAYFKVNSKTDTKLNDKYTLNSEYNFDIDLNAASRPFDALDTELDEFPDFHSGDYVTKFDQKFNFGFKYSENKNNYGLKLEMKHHAEYSKGQKKEDPYKTFYNILDPKLTLSASNNVDLKVGKLVFDNSLGNLVEARMTKYLPDESRKNNYELALKYEPSLKSKLKYMYNKNKDDLELDTSLEYFPSFLLYPTNINADVVPHNFKLGFKTKYVRKLSDKQDVSFDFDNKLSKIVKFSDSKENEPKNNIESKLNVKYTNKEIKDLNLSVNLNNEFKEDTIKKVKILHPNNTSNKLNLSIETEYKGLKDLVFINKLKYKNSLAFNHVTRPDDKNVLTYLINSLEFDSSVEYTKKISDKLTLKSGLDVLAKFDTLLLRSEKMYNYNTNDIEKTKEKPMLSDAVNNKYNLGGSFELKPKVSVVYMPIKNLELSSGFEISTLFEKKVIDLIKDEKRPDEGLFGPIDKKFEFRKLKPSLTLNLKYKW</sequence>
<protein>
    <submittedName>
        <fullName evidence="1">Uncharacterized protein</fullName>
    </submittedName>
</protein>
<gene>
    <name evidence="1" type="ORF">QQA45_05120</name>
</gene>
<comment type="caution">
    <text evidence="1">The sequence shown here is derived from an EMBL/GenBank/DDBJ whole genome shotgun (WGS) entry which is preliminary data.</text>
</comment>
<organism evidence="1 2">
    <name type="scientific">Sneathia sanguinegens</name>
    <dbReference type="NCBI Taxonomy" id="40543"/>
    <lineage>
        <taxon>Bacteria</taxon>
        <taxon>Fusobacteriati</taxon>
        <taxon>Fusobacteriota</taxon>
        <taxon>Fusobacteriia</taxon>
        <taxon>Fusobacteriales</taxon>
        <taxon>Leptotrichiaceae</taxon>
        <taxon>Sneathia</taxon>
    </lineage>
</organism>
<dbReference type="Proteomes" id="UP001225134">
    <property type="component" value="Unassembled WGS sequence"/>
</dbReference>
<proteinExistence type="predicted"/>
<keyword evidence="2" id="KW-1185">Reference proteome</keyword>
<accession>A0ABT7HK36</accession>
<reference evidence="1 2" key="1">
    <citation type="submission" date="2023-06" db="EMBL/GenBank/DDBJ databases">
        <title>Antibody response to the Sneathia vaginalis cytopathogenic toxin A during pregnancy.</title>
        <authorList>
            <person name="Mccoy Z.T."/>
            <person name="Serrano M.G."/>
            <person name="Spaine K."/>
            <person name="Edwards D.J."/>
            <person name="Buck G.A."/>
            <person name="Jefferson K."/>
        </authorList>
    </citation>
    <scope>NUCLEOTIDE SEQUENCE [LARGE SCALE GENOMIC DNA]</scope>
    <source>
        <strain evidence="1 2">CCUG 42621</strain>
    </source>
</reference>